<accession>A0A037ZG85</accession>
<organism evidence="2 3">
    <name type="scientific">Actibacterium mucosum KCTC 23349</name>
    <dbReference type="NCBI Taxonomy" id="1454373"/>
    <lineage>
        <taxon>Bacteria</taxon>
        <taxon>Pseudomonadati</taxon>
        <taxon>Pseudomonadota</taxon>
        <taxon>Alphaproteobacteria</taxon>
        <taxon>Rhodobacterales</taxon>
        <taxon>Roseobacteraceae</taxon>
        <taxon>Actibacterium</taxon>
    </lineage>
</organism>
<name>A0A037ZG85_9RHOB</name>
<gene>
    <name evidence="2" type="ORF">ACMU_17700</name>
</gene>
<proteinExistence type="predicted"/>
<dbReference type="AlphaFoldDB" id="A0A037ZG85"/>
<evidence type="ECO:0008006" key="4">
    <source>
        <dbReference type="Google" id="ProtNLM"/>
    </source>
</evidence>
<dbReference type="InterPro" id="IPR036852">
    <property type="entry name" value="Peptidase_S8/S53_dom_sf"/>
</dbReference>
<dbReference type="STRING" id="1454373.ACMU_17700"/>
<evidence type="ECO:0000313" key="2">
    <source>
        <dbReference type="EMBL" id="KAJ54541.1"/>
    </source>
</evidence>
<protein>
    <recommendedName>
        <fullName evidence="4">Peptidase S8/S53 domain-containing protein</fullName>
    </recommendedName>
</protein>
<feature type="region of interest" description="Disordered" evidence="1">
    <location>
        <begin position="637"/>
        <end position="692"/>
    </location>
</feature>
<dbReference type="GO" id="GO:0006508">
    <property type="term" value="P:proteolysis"/>
    <property type="evidence" value="ECO:0007669"/>
    <property type="project" value="InterPro"/>
</dbReference>
<dbReference type="SUPFAM" id="SSF52743">
    <property type="entry name" value="Subtilisin-like"/>
    <property type="match status" value="1"/>
</dbReference>
<evidence type="ECO:0000256" key="1">
    <source>
        <dbReference type="SAM" id="MobiDB-lite"/>
    </source>
</evidence>
<sequence>MALGPKRGQLMNESPVFHDTPDTLSEYRHWFRRANRDDQPDRSLEDVPCTLLSGTLDFLQRFEALADQDAKALSDAQSVDAALSDIAPLPGHFANLPDTSDLDMIVAVIDTDMPLGHRSLRHSTTGRSRILYHWEMGAQVTQPGPRLMGREFVQSQIDDMLNRHSDNNDPLQALDEDAFNRDLGALDLGRLVGNRALSMRHAHGAHMLDTVAGTPQSPQNPGLFEQKVGIITINMPSRWQFGEGGEFLDAFMLRAVVRLYQVLRALRRRHSNQVKPLPCVASMAFGRQAGAKRYDYDPFAWLLEHLANRQGGDDARFDLILPVGNDNLDRVTARHVLQPGESMQVDWRMMPGDQSDNYLEAWAEPLTSGTTPVFAVNLVPFGAPDSAAHHLPARGQYFDAFSDQGKVGARVYRLNPRRPGAPPIDSICGYLFAAGPTDPRNDSLATVPPGRWKVMLQNPGQHAIQVNLSVQTDQSVMPVANVSGRSYLDDPTYRLFDDEGRAVDSVRHDRTTGWQLTDNSTGTRRRGTINAAASQNYSAVVGGYRASDGKPAAYSATGADALYDNGREAPTALMPTDDSVAMAGTLSAGSADGSRVAMRGTSFASSKATRLVAETWLTQPTSRNLSAAEVLGQAATATENGPNPFTAAYDPSNPGDGKPKLGGGRTVGPAYFSRTPDGLERRAPLPPAVVAS</sequence>
<evidence type="ECO:0000313" key="3">
    <source>
        <dbReference type="Proteomes" id="UP000026249"/>
    </source>
</evidence>
<dbReference type="EMBL" id="JFKE01000007">
    <property type="protein sequence ID" value="KAJ54541.1"/>
    <property type="molecule type" value="Genomic_DNA"/>
</dbReference>
<reference evidence="2 3" key="1">
    <citation type="submission" date="2014-03" db="EMBL/GenBank/DDBJ databases">
        <title>Draft Genome Sequence of Actibacterium mucosum KCTC 23349, a Marine Alphaproteobacterium with Complex Ionic Requirements Isolated from Mediterranean Seawater at Malvarrosa Beach, Valencia, Spain.</title>
        <authorList>
            <person name="Arahal D.R."/>
            <person name="Shao Z."/>
            <person name="Lai Q."/>
            <person name="Pujalte M.J."/>
        </authorList>
    </citation>
    <scope>NUCLEOTIDE SEQUENCE [LARGE SCALE GENOMIC DNA]</scope>
    <source>
        <strain evidence="2 3">KCTC 23349</strain>
    </source>
</reference>
<dbReference type="GO" id="GO:0004252">
    <property type="term" value="F:serine-type endopeptidase activity"/>
    <property type="evidence" value="ECO:0007669"/>
    <property type="project" value="InterPro"/>
</dbReference>
<keyword evidence="3" id="KW-1185">Reference proteome</keyword>
<comment type="caution">
    <text evidence="2">The sequence shown here is derived from an EMBL/GenBank/DDBJ whole genome shotgun (WGS) entry which is preliminary data.</text>
</comment>
<dbReference type="Proteomes" id="UP000026249">
    <property type="component" value="Unassembled WGS sequence"/>
</dbReference>